<dbReference type="Gene3D" id="3.30.460.10">
    <property type="entry name" value="Beta Polymerase, domain 2"/>
    <property type="match status" value="1"/>
</dbReference>
<dbReference type="RefSeq" id="WP_407590251.1">
    <property type="nucleotide sequence ID" value="NZ_JBHDIY010000002.1"/>
</dbReference>
<dbReference type="InterPro" id="IPR043519">
    <property type="entry name" value="NT_sf"/>
</dbReference>
<dbReference type="InterPro" id="IPR002934">
    <property type="entry name" value="Polymerase_NTP_transf_dom"/>
</dbReference>
<keyword evidence="3" id="KW-1185">Reference proteome</keyword>
<dbReference type="Proteomes" id="UP001627408">
    <property type="component" value="Unassembled WGS sequence"/>
</dbReference>
<feature type="domain" description="Polymerase nucleotidyl transferase" evidence="1">
    <location>
        <begin position="6"/>
        <end position="38"/>
    </location>
</feature>
<sequence length="307" mass="34458">MNSAIVESICIFGSVARATVDELSDKDVLIVASDPARRIDLATSWQCLGWSVSTYSPKRFDAIYQAGSLFVQHLKLEGQMVSDTGGWLTQRLHRYRPKRTYKPEAQNSVSLALPIERFADDQPLKANLLAADLAYVSVRNFGVCELADRGDYTFEYDHIVDALSDISSLSRYETKLVRSLRLGKSNYRSHSQPANFDGSVGDLKDILGKIFPDRRLGTLPGEARPRCLGTGYSSLRDIEATIVSRLGRLPTIREIESDGLMSVWKLIQRPSHYTWSIRQLGFSNHFLPTFGGNLSEKSNFLTKELLF</sequence>
<name>A0ABW8UNI9_9RHOB</name>
<evidence type="ECO:0000313" key="3">
    <source>
        <dbReference type="Proteomes" id="UP001627408"/>
    </source>
</evidence>
<comment type="caution">
    <text evidence="2">The sequence shown here is derived from an EMBL/GenBank/DDBJ whole genome shotgun (WGS) entry which is preliminary data.</text>
</comment>
<dbReference type="EMBL" id="JBHDIY010000002">
    <property type="protein sequence ID" value="MFL4468502.1"/>
    <property type="molecule type" value="Genomic_DNA"/>
</dbReference>
<dbReference type="Pfam" id="PF01909">
    <property type="entry name" value="NTP_transf_2"/>
    <property type="match status" value="1"/>
</dbReference>
<reference evidence="2 3" key="1">
    <citation type="submission" date="2024-08" db="EMBL/GenBank/DDBJ databases">
        <title>Tateyamaria sp. nov., isolated from marine algae.</title>
        <authorList>
            <person name="Choi B.J."/>
            <person name="Kim J.M."/>
            <person name="Lee J.K."/>
            <person name="Choi D.G."/>
            <person name="Bayburt H."/>
            <person name="Baek J.H."/>
            <person name="Han D.M."/>
            <person name="Jeon C.O."/>
        </authorList>
    </citation>
    <scope>NUCLEOTIDE SEQUENCE [LARGE SCALE GENOMIC DNA]</scope>
    <source>
        <strain evidence="2 3">KMU-156</strain>
    </source>
</reference>
<organism evidence="2 3">
    <name type="scientific">Tateyamaria armeniaca</name>
    <dbReference type="NCBI Taxonomy" id="2518930"/>
    <lineage>
        <taxon>Bacteria</taxon>
        <taxon>Pseudomonadati</taxon>
        <taxon>Pseudomonadota</taxon>
        <taxon>Alphaproteobacteria</taxon>
        <taxon>Rhodobacterales</taxon>
        <taxon>Roseobacteraceae</taxon>
        <taxon>Tateyamaria</taxon>
    </lineage>
</organism>
<accession>A0ABW8UNI9</accession>
<gene>
    <name evidence="2" type="ORF">ACERZ8_00925</name>
</gene>
<proteinExistence type="predicted"/>
<dbReference type="SUPFAM" id="SSF81301">
    <property type="entry name" value="Nucleotidyltransferase"/>
    <property type="match status" value="1"/>
</dbReference>
<evidence type="ECO:0000313" key="2">
    <source>
        <dbReference type="EMBL" id="MFL4468502.1"/>
    </source>
</evidence>
<evidence type="ECO:0000259" key="1">
    <source>
        <dbReference type="Pfam" id="PF01909"/>
    </source>
</evidence>
<protein>
    <submittedName>
        <fullName evidence="2">Nucleotidyltransferase domain-containing protein</fullName>
    </submittedName>
</protein>